<dbReference type="Gene3D" id="3.40.630.30">
    <property type="match status" value="1"/>
</dbReference>
<keyword evidence="2" id="KW-1185">Reference proteome</keyword>
<proteinExistence type="predicted"/>
<gene>
    <name evidence="1" type="ORF">HCR76_00615</name>
</gene>
<dbReference type="EMBL" id="CP061169">
    <property type="protein sequence ID" value="QPZ38650.1"/>
    <property type="molecule type" value="Genomic_DNA"/>
</dbReference>
<name>A0ABX6YJ45_9MICO</name>
<evidence type="ECO:0008006" key="3">
    <source>
        <dbReference type="Google" id="ProtNLM"/>
    </source>
</evidence>
<dbReference type="Proteomes" id="UP000662814">
    <property type="component" value="Chromosome"/>
</dbReference>
<evidence type="ECO:0000313" key="2">
    <source>
        <dbReference type="Proteomes" id="UP000662814"/>
    </source>
</evidence>
<accession>A0ABX6YJ45</accession>
<sequence length="82" mass="9379">MNDLAVRAAELADAEQIAGVHVRSWQTGYFGLIDQEILDGLSIADRADFFYERHGFHADGALKRNERPDHTLFEHRRVKNLS</sequence>
<reference evidence="1 2" key="1">
    <citation type="submission" date="2020-12" db="EMBL/GenBank/DDBJ databases">
        <title>Microbacterium sp. HY060.</title>
        <authorList>
            <person name="Zhou J."/>
        </authorList>
    </citation>
    <scope>NUCLEOTIDE SEQUENCE [LARGE SCALE GENOMIC DNA]</scope>
    <source>
        <strain evidence="1 2">HY60</strain>
    </source>
</reference>
<evidence type="ECO:0000313" key="1">
    <source>
        <dbReference type="EMBL" id="QPZ38650.1"/>
    </source>
</evidence>
<organism evidence="1 2">
    <name type="scientific">Paramicrobacterium chengjingii</name>
    <dbReference type="NCBI Taxonomy" id="2769067"/>
    <lineage>
        <taxon>Bacteria</taxon>
        <taxon>Bacillati</taxon>
        <taxon>Actinomycetota</taxon>
        <taxon>Actinomycetes</taxon>
        <taxon>Micrococcales</taxon>
        <taxon>Microbacteriaceae</taxon>
        <taxon>Paramicrobacterium</taxon>
    </lineage>
</organism>
<dbReference type="RefSeq" id="WP_166985890.1">
    <property type="nucleotide sequence ID" value="NZ_CP061169.1"/>
</dbReference>
<protein>
    <recommendedName>
        <fullName evidence="3">GNAT family N-acetyltransferase</fullName>
    </recommendedName>
</protein>